<dbReference type="Gene3D" id="3.90.850.10">
    <property type="entry name" value="Fumarylacetoacetase-like, C-terminal domain"/>
    <property type="match status" value="1"/>
</dbReference>
<dbReference type="RefSeq" id="WP_163993846.1">
    <property type="nucleotide sequence ID" value="NZ_WUEY01000032.1"/>
</dbReference>
<comment type="caution">
    <text evidence="1">The sequence shown here is derived from an EMBL/GenBank/DDBJ whole genome shotgun (WGS) entry which is preliminary data.</text>
</comment>
<dbReference type="GO" id="GO:0008684">
    <property type="term" value="F:2-oxopent-4-enoate hydratase activity"/>
    <property type="evidence" value="ECO:0007669"/>
    <property type="project" value="TreeGrafter"/>
</dbReference>
<reference evidence="1 2" key="1">
    <citation type="submission" date="2019-12" db="EMBL/GenBank/DDBJ databases">
        <title>Rhizobium genotypes associated with high levels of biological nitrogen fixation by grain legumes in a temperate-maritime cropping system.</title>
        <authorList>
            <person name="Maluk M."/>
            <person name="Francesc Ferrando Molina F."/>
            <person name="Lopez Del Egido L."/>
            <person name="Lafos M."/>
            <person name="Langarica-Fuentes A."/>
            <person name="Gebre Yohannes G."/>
            <person name="Young M.W."/>
            <person name="Martin P."/>
            <person name="Gantlett R."/>
            <person name="Kenicer G."/>
            <person name="Hawes C."/>
            <person name="Begg G.S."/>
            <person name="Quilliam R.S."/>
            <person name="Squire G.R."/>
            <person name="Poole P.S."/>
            <person name="Young P.W."/>
            <person name="Iannetta P.M."/>
            <person name="James E.K."/>
        </authorList>
    </citation>
    <scope>NUCLEOTIDE SEQUENCE [LARGE SCALE GENOMIC DNA]</scope>
    <source>
        <strain evidence="1 2">JHI1118</strain>
    </source>
</reference>
<accession>A0A6L9UK65</accession>
<dbReference type="PANTHER" id="PTHR30143:SF0">
    <property type="entry name" value="2-KETO-4-PENTENOATE HYDRATASE"/>
    <property type="match status" value="1"/>
</dbReference>
<evidence type="ECO:0008006" key="3">
    <source>
        <dbReference type="Google" id="ProtNLM"/>
    </source>
</evidence>
<dbReference type="InterPro" id="IPR036663">
    <property type="entry name" value="Fumarylacetoacetase_C_sf"/>
</dbReference>
<evidence type="ECO:0000313" key="1">
    <source>
        <dbReference type="EMBL" id="NEI74506.1"/>
    </source>
</evidence>
<organism evidence="1 2">
    <name type="scientific">Rhizobium lusitanum</name>
    <dbReference type="NCBI Taxonomy" id="293958"/>
    <lineage>
        <taxon>Bacteria</taxon>
        <taxon>Pseudomonadati</taxon>
        <taxon>Pseudomonadota</taxon>
        <taxon>Alphaproteobacteria</taxon>
        <taxon>Hyphomicrobiales</taxon>
        <taxon>Rhizobiaceae</taxon>
        <taxon>Rhizobium/Agrobacterium group</taxon>
        <taxon>Rhizobium</taxon>
    </lineage>
</organism>
<name>A0A6L9UK65_9HYPH</name>
<dbReference type="PANTHER" id="PTHR30143">
    <property type="entry name" value="ACID HYDRATASE"/>
    <property type="match status" value="1"/>
</dbReference>
<sequence>MKSADLETAIELLSDVAKSGNWLPALPVASKPSSISEALAMQHALVAQLEGNPGGWKVTTDPSTGASMWGVIFEADCFASPAKVASKMYAPLGVEGEIAFRFDRDLPSRCEPYSRSEIEAILTAFPVIEIVSSRFVSYQDTPILDRLVDRMSNGGLVIGEDRPDWRSIDLSKLRVTLTCDGGTILDRIGGHARVDPLLPALDFIRTVQSEKSFKAGEVITTGTFTDLVFGKPGQHFAVEFHDFGHVELTFNNDADRSQK</sequence>
<dbReference type="SUPFAM" id="SSF56529">
    <property type="entry name" value="FAH"/>
    <property type="match status" value="1"/>
</dbReference>
<dbReference type="EMBL" id="WUEY01000032">
    <property type="protein sequence ID" value="NEI74506.1"/>
    <property type="molecule type" value="Genomic_DNA"/>
</dbReference>
<dbReference type="InterPro" id="IPR050772">
    <property type="entry name" value="Hydratase-Decarb/MhpD_sf"/>
</dbReference>
<protein>
    <recommendedName>
        <fullName evidence="3">2-keto-4-pentenoate hydratase</fullName>
    </recommendedName>
</protein>
<dbReference type="AlphaFoldDB" id="A0A6L9UK65"/>
<dbReference type="GO" id="GO:0005737">
    <property type="term" value="C:cytoplasm"/>
    <property type="evidence" value="ECO:0007669"/>
    <property type="project" value="TreeGrafter"/>
</dbReference>
<gene>
    <name evidence="1" type="ORF">GR212_33705</name>
</gene>
<evidence type="ECO:0000313" key="2">
    <source>
        <dbReference type="Proteomes" id="UP000483035"/>
    </source>
</evidence>
<dbReference type="Proteomes" id="UP000483035">
    <property type="component" value="Unassembled WGS sequence"/>
</dbReference>
<proteinExistence type="predicted"/>